<protein>
    <recommendedName>
        <fullName evidence="4">Secreted protein (Por secretion system target)</fullName>
    </recommendedName>
</protein>
<evidence type="ECO:0000313" key="2">
    <source>
        <dbReference type="EMBL" id="GAA0748581.1"/>
    </source>
</evidence>
<dbReference type="Proteomes" id="UP001500736">
    <property type="component" value="Unassembled WGS sequence"/>
</dbReference>
<keyword evidence="1" id="KW-0732">Signal</keyword>
<keyword evidence="3" id="KW-1185">Reference proteome</keyword>
<evidence type="ECO:0000256" key="1">
    <source>
        <dbReference type="SAM" id="SignalP"/>
    </source>
</evidence>
<comment type="caution">
    <text evidence="2">The sequence shown here is derived from an EMBL/GenBank/DDBJ whole genome shotgun (WGS) entry which is preliminary data.</text>
</comment>
<reference evidence="2 3" key="1">
    <citation type="journal article" date="2019" name="Int. J. Syst. Evol. Microbiol.">
        <title>The Global Catalogue of Microorganisms (GCM) 10K type strain sequencing project: providing services to taxonomists for standard genome sequencing and annotation.</title>
        <authorList>
            <consortium name="The Broad Institute Genomics Platform"/>
            <consortium name="The Broad Institute Genome Sequencing Center for Infectious Disease"/>
            <person name="Wu L."/>
            <person name="Ma J."/>
        </authorList>
    </citation>
    <scope>NUCLEOTIDE SEQUENCE [LARGE SCALE GENOMIC DNA]</scope>
    <source>
        <strain evidence="2 3">JCM 15976</strain>
    </source>
</reference>
<name>A0ABN1JXD7_9FLAO</name>
<accession>A0ABN1JXD7</accession>
<feature type="signal peptide" evidence="1">
    <location>
        <begin position="1"/>
        <end position="20"/>
    </location>
</feature>
<gene>
    <name evidence="2" type="ORF">GCM10009431_27320</name>
</gene>
<dbReference type="EMBL" id="BAAAGF010000004">
    <property type="protein sequence ID" value="GAA0748581.1"/>
    <property type="molecule type" value="Genomic_DNA"/>
</dbReference>
<sequence>MNKTTYLTLLVLLLSIAVFANTNSQNTSNQETQSSTIQRVRVDFVTPLGYTRHLLLGFTSDNSATDDVDYGYDALNIENLPDDLSWRINDQNYIIQGVGEFDISKQYPLGMFLSNSGEIQIALNSLENFETEIDVYVYDSYLNTFTSINDSNYINSLYSGEYLNRYHITFTNDLSLINFANSSAQLSIDEFGLESASIRYIKNTSQINVDTQNSTTINSLKVYSINGQLLFEKQNIFSSSFKTTINNIQSSTVIVQIENNNKASLSKLLLVH</sequence>
<dbReference type="RefSeq" id="WP_343799139.1">
    <property type="nucleotide sequence ID" value="NZ_BAAAGF010000004.1"/>
</dbReference>
<evidence type="ECO:0000313" key="3">
    <source>
        <dbReference type="Proteomes" id="UP001500736"/>
    </source>
</evidence>
<proteinExistence type="predicted"/>
<evidence type="ECO:0008006" key="4">
    <source>
        <dbReference type="Google" id="ProtNLM"/>
    </source>
</evidence>
<organism evidence="2 3">
    <name type="scientific">Gaetbulibacter jejuensis</name>
    <dbReference type="NCBI Taxonomy" id="584607"/>
    <lineage>
        <taxon>Bacteria</taxon>
        <taxon>Pseudomonadati</taxon>
        <taxon>Bacteroidota</taxon>
        <taxon>Flavobacteriia</taxon>
        <taxon>Flavobacteriales</taxon>
        <taxon>Flavobacteriaceae</taxon>
        <taxon>Gaetbulibacter</taxon>
    </lineage>
</organism>
<feature type="chain" id="PRO_5047283639" description="Secreted protein (Por secretion system target)" evidence="1">
    <location>
        <begin position="21"/>
        <end position="272"/>
    </location>
</feature>